<organism evidence="2 3">
    <name type="scientific">Kocuria coralli</name>
    <dbReference type="NCBI Taxonomy" id="1461025"/>
    <lineage>
        <taxon>Bacteria</taxon>
        <taxon>Bacillati</taxon>
        <taxon>Actinomycetota</taxon>
        <taxon>Actinomycetes</taxon>
        <taxon>Micrococcales</taxon>
        <taxon>Micrococcaceae</taxon>
        <taxon>Kocuria</taxon>
    </lineage>
</organism>
<gene>
    <name evidence="2" type="ORF">FCK90_00760</name>
</gene>
<keyword evidence="1" id="KW-1133">Transmembrane helix</keyword>
<feature type="transmembrane region" description="Helical" evidence="1">
    <location>
        <begin position="59"/>
        <end position="78"/>
    </location>
</feature>
<dbReference type="Proteomes" id="UP000325957">
    <property type="component" value="Unassembled WGS sequence"/>
</dbReference>
<comment type="caution">
    <text evidence="2">The sequence shown here is derived from an EMBL/GenBank/DDBJ whole genome shotgun (WGS) entry which is preliminary data.</text>
</comment>
<keyword evidence="1" id="KW-0472">Membrane</keyword>
<feature type="transmembrane region" description="Helical" evidence="1">
    <location>
        <begin position="90"/>
        <end position="108"/>
    </location>
</feature>
<dbReference type="AlphaFoldDB" id="A0A5J5L141"/>
<dbReference type="RefSeq" id="WP_158032400.1">
    <property type="nucleotide sequence ID" value="NZ_ML708610.1"/>
</dbReference>
<keyword evidence="3" id="KW-1185">Reference proteome</keyword>
<accession>A0A5J5L141</accession>
<name>A0A5J5L141_9MICC</name>
<dbReference type="EMBL" id="SZWF01000001">
    <property type="protein sequence ID" value="KAA9395592.1"/>
    <property type="molecule type" value="Genomic_DNA"/>
</dbReference>
<feature type="transmembrane region" description="Helical" evidence="1">
    <location>
        <begin position="24"/>
        <end position="47"/>
    </location>
</feature>
<proteinExistence type="predicted"/>
<feature type="transmembrane region" description="Helical" evidence="1">
    <location>
        <begin position="114"/>
        <end position="135"/>
    </location>
</feature>
<sequence>MPSTTRPARSDGDAASAPVRPQAIVPLVLIVGAQALILGAGAAYMVFSLATGQVWSVPGAIFLIVVFGSGCLWLAGAARGLWRGKRWPRAAAFTVQLFSLVAAGAIVYPMSAIGAVVLIVAAVTAMVCLFLRPVVDWTTQELRPELR</sequence>
<reference evidence="2 3" key="1">
    <citation type="submission" date="2019-05" db="EMBL/GenBank/DDBJ databases">
        <title>Kocuria coralli sp. nov., a novel actinobacterium isolated from coral reef seawater.</title>
        <authorList>
            <person name="Li J."/>
        </authorList>
    </citation>
    <scope>NUCLEOTIDE SEQUENCE [LARGE SCALE GENOMIC DNA]</scope>
    <source>
        <strain evidence="2 3">SCSIO 13007</strain>
    </source>
</reference>
<evidence type="ECO:0000313" key="2">
    <source>
        <dbReference type="EMBL" id="KAA9395592.1"/>
    </source>
</evidence>
<evidence type="ECO:0000313" key="3">
    <source>
        <dbReference type="Proteomes" id="UP000325957"/>
    </source>
</evidence>
<protein>
    <submittedName>
        <fullName evidence="2">Uncharacterized protein</fullName>
    </submittedName>
</protein>
<evidence type="ECO:0000256" key="1">
    <source>
        <dbReference type="SAM" id="Phobius"/>
    </source>
</evidence>
<keyword evidence="1" id="KW-0812">Transmembrane</keyword>
<dbReference type="OrthoDB" id="4883395at2"/>